<keyword evidence="2" id="KW-1185">Reference proteome</keyword>
<evidence type="ECO:0000313" key="2">
    <source>
        <dbReference type="Proteomes" id="UP000499080"/>
    </source>
</evidence>
<dbReference type="AlphaFoldDB" id="A0A4Y2USW3"/>
<reference evidence="1 2" key="1">
    <citation type="journal article" date="2019" name="Sci. Rep.">
        <title>Orb-weaving spider Araneus ventricosus genome elucidates the spidroin gene catalogue.</title>
        <authorList>
            <person name="Kono N."/>
            <person name="Nakamura H."/>
            <person name="Ohtoshi R."/>
            <person name="Moran D.A.P."/>
            <person name="Shinohara A."/>
            <person name="Yoshida Y."/>
            <person name="Fujiwara M."/>
            <person name="Mori M."/>
            <person name="Tomita M."/>
            <person name="Arakawa K."/>
        </authorList>
    </citation>
    <scope>NUCLEOTIDE SEQUENCE [LARGE SCALE GENOMIC DNA]</scope>
</reference>
<evidence type="ECO:0000313" key="1">
    <source>
        <dbReference type="EMBL" id="GBO15291.1"/>
    </source>
</evidence>
<accession>A0A4Y2USW3</accession>
<protein>
    <submittedName>
        <fullName evidence="1">Uncharacterized protein</fullName>
    </submittedName>
</protein>
<gene>
    <name evidence="1" type="ORF">AVEN_162315_1</name>
</gene>
<sequence length="90" mass="10616">MRMRWPSDKVSPLGPDLVSQKIRRLLGLLYVKPRVQTSSRWYGVEVSKRCCKLRCRPRHHTMVQNYDVRPNLVLLQDGTLIKTNFCKYIA</sequence>
<comment type="caution">
    <text evidence="1">The sequence shown here is derived from an EMBL/GenBank/DDBJ whole genome shotgun (WGS) entry which is preliminary data.</text>
</comment>
<proteinExistence type="predicted"/>
<dbReference type="EMBL" id="BGPR01039353">
    <property type="protein sequence ID" value="GBO15291.1"/>
    <property type="molecule type" value="Genomic_DNA"/>
</dbReference>
<dbReference type="Proteomes" id="UP000499080">
    <property type="component" value="Unassembled WGS sequence"/>
</dbReference>
<organism evidence="1 2">
    <name type="scientific">Araneus ventricosus</name>
    <name type="common">Orbweaver spider</name>
    <name type="synonym">Epeira ventricosa</name>
    <dbReference type="NCBI Taxonomy" id="182803"/>
    <lineage>
        <taxon>Eukaryota</taxon>
        <taxon>Metazoa</taxon>
        <taxon>Ecdysozoa</taxon>
        <taxon>Arthropoda</taxon>
        <taxon>Chelicerata</taxon>
        <taxon>Arachnida</taxon>
        <taxon>Araneae</taxon>
        <taxon>Araneomorphae</taxon>
        <taxon>Entelegynae</taxon>
        <taxon>Araneoidea</taxon>
        <taxon>Araneidae</taxon>
        <taxon>Araneus</taxon>
    </lineage>
</organism>
<name>A0A4Y2USW3_ARAVE</name>